<reference evidence="1 2" key="1">
    <citation type="submission" date="2024-09" db="EMBL/GenBank/DDBJ databases">
        <title>Chromosome-scale assembly of Riccia sorocarpa.</title>
        <authorList>
            <person name="Paukszto L."/>
        </authorList>
    </citation>
    <scope>NUCLEOTIDE SEQUENCE [LARGE SCALE GENOMIC DNA]</scope>
    <source>
        <strain evidence="1">LP-2024</strain>
        <tissue evidence="1">Aerial parts of the thallus</tissue>
    </source>
</reference>
<organism evidence="1 2">
    <name type="scientific">Riccia sorocarpa</name>
    <dbReference type="NCBI Taxonomy" id="122646"/>
    <lineage>
        <taxon>Eukaryota</taxon>
        <taxon>Viridiplantae</taxon>
        <taxon>Streptophyta</taxon>
        <taxon>Embryophyta</taxon>
        <taxon>Marchantiophyta</taxon>
        <taxon>Marchantiopsida</taxon>
        <taxon>Marchantiidae</taxon>
        <taxon>Marchantiales</taxon>
        <taxon>Ricciaceae</taxon>
        <taxon>Riccia</taxon>
    </lineage>
</organism>
<dbReference type="EMBL" id="JBJQOH010000007">
    <property type="protein sequence ID" value="KAL3680355.1"/>
    <property type="molecule type" value="Genomic_DNA"/>
</dbReference>
<accession>A0ABD3GMA2</accession>
<protein>
    <submittedName>
        <fullName evidence="1">Uncharacterized protein</fullName>
    </submittedName>
</protein>
<proteinExistence type="predicted"/>
<name>A0ABD3GMA2_9MARC</name>
<comment type="caution">
    <text evidence="1">The sequence shown here is derived from an EMBL/GenBank/DDBJ whole genome shotgun (WGS) entry which is preliminary data.</text>
</comment>
<evidence type="ECO:0000313" key="1">
    <source>
        <dbReference type="EMBL" id="KAL3680355.1"/>
    </source>
</evidence>
<keyword evidence="2" id="KW-1185">Reference proteome</keyword>
<dbReference type="Proteomes" id="UP001633002">
    <property type="component" value="Unassembled WGS sequence"/>
</dbReference>
<sequence length="249" mass="28736">MYSRSREFFWEKDPVAKEIVSEWYNAVWHSAFLETERNLSMALRQAGGQTVHARAVAMLKEDMEEAMKRIFLSKIDLARKWWEYIVPEVFFEIMVPVLKKFSKSTSELSAQIFEFFEDVIRYSAMCLQDAMGPTVSQQQQEALDVLENCARDTDLKIAEEWRSICRLRLHRNGSDNIFSKCSSNGLETLRVSLEGDYTKDFKTVAVICAAIVENLQHKPRSPEADFEIDLKIPQMYFADLVGAIVANHS</sequence>
<dbReference type="AlphaFoldDB" id="A0ABD3GMA2"/>
<gene>
    <name evidence="1" type="ORF">R1sor_023311</name>
</gene>
<evidence type="ECO:0000313" key="2">
    <source>
        <dbReference type="Proteomes" id="UP001633002"/>
    </source>
</evidence>